<evidence type="ECO:0000313" key="2">
    <source>
        <dbReference type="EMBL" id="MBB5723738.1"/>
    </source>
</evidence>
<keyword evidence="1" id="KW-1133">Transmembrane helix</keyword>
<comment type="caution">
    <text evidence="2">The sequence shown here is derived from an EMBL/GenBank/DDBJ whole genome shotgun (WGS) entry which is preliminary data.</text>
</comment>
<organism evidence="2 3">
    <name type="scientific">Yoonia ponticola</name>
    <dbReference type="NCBI Taxonomy" id="1524255"/>
    <lineage>
        <taxon>Bacteria</taxon>
        <taxon>Pseudomonadati</taxon>
        <taxon>Pseudomonadota</taxon>
        <taxon>Alphaproteobacteria</taxon>
        <taxon>Rhodobacterales</taxon>
        <taxon>Paracoccaceae</taxon>
        <taxon>Yoonia</taxon>
    </lineage>
</organism>
<evidence type="ECO:0000313" key="3">
    <source>
        <dbReference type="Proteomes" id="UP000535415"/>
    </source>
</evidence>
<feature type="transmembrane region" description="Helical" evidence="1">
    <location>
        <begin position="99"/>
        <end position="118"/>
    </location>
</feature>
<name>A0A7W9BNH0_9RHOB</name>
<keyword evidence="3" id="KW-1185">Reference proteome</keyword>
<accession>A0A7W9BNH0</accession>
<feature type="transmembrane region" description="Helical" evidence="1">
    <location>
        <begin position="41"/>
        <end position="61"/>
    </location>
</feature>
<keyword evidence="1" id="KW-0812">Transmembrane</keyword>
<dbReference type="AlphaFoldDB" id="A0A7W9BNH0"/>
<dbReference type="RefSeq" id="WP_183530875.1">
    <property type="nucleotide sequence ID" value="NZ_JACIJM010000013.1"/>
</dbReference>
<dbReference type="Proteomes" id="UP000535415">
    <property type="component" value="Unassembled WGS sequence"/>
</dbReference>
<dbReference type="EMBL" id="JACIJM010000013">
    <property type="protein sequence ID" value="MBB5723738.1"/>
    <property type="molecule type" value="Genomic_DNA"/>
</dbReference>
<evidence type="ECO:0000256" key="1">
    <source>
        <dbReference type="SAM" id="Phobius"/>
    </source>
</evidence>
<feature type="transmembrane region" description="Helical" evidence="1">
    <location>
        <begin position="67"/>
        <end position="87"/>
    </location>
</feature>
<feature type="transmembrane region" description="Helical" evidence="1">
    <location>
        <begin position="17"/>
        <end position="36"/>
    </location>
</feature>
<gene>
    <name evidence="2" type="ORF">FHS72_003383</name>
</gene>
<protein>
    <submittedName>
        <fullName evidence="2">Heme/copper-type cytochrome/quinol oxidase subunit 4</fullName>
    </submittedName>
</protein>
<keyword evidence="1" id="KW-0472">Membrane</keyword>
<proteinExistence type="predicted"/>
<sequence length="137" mass="15442">MSLNEAMAVFGPSWLRVWLPLLMLGGFIAPLVLLIWRKSRLIGAISVVAGIIAAIATDYMYKQMGYVKLLGLAHIIVWTPLIVYLILENRKDGMPVWPKRIITFMIVIIGISLVFDYVDVARYFMGNTVPLVSYEPV</sequence>
<reference evidence="2 3" key="1">
    <citation type="submission" date="2020-08" db="EMBL/GenBank/DDBJ databases">
        <title>Genomic Encyclopedia of Type Strains, Phase IV (KMG-IV): sequencing the most valuable type-strain genomes for metagenomic binning, comparative biology and taxonomic classification.</title>
        <authorList>
            <person name="Goeker M."/>
        </authorList>
    </citation>
    <scope>NUCLEOTIDE SEQUENCE [LARGE SCALE GENOMIC DNA]</scope>
    <source>
        <strain evidence="2 3">DSM 101064</strain>
    </source>
</reference>